<feature type="transmembrane region" description="Helical" evidence="1">
    <location>
        <begin position="167"/>
        <end position="194"/>
    </location>
</feature>
<accession>A0AAQ2C6Q2</accession>
<dbReference type="AlphaFoldDB" id="A0AAQ2C6Q2"/>
<name>A0AAQ2C6Q2_9MICO</name>
<dbReference type="EMBL" id="SOFY01000031">
    <property type="protein sequence ID" value="TFC48907.1"/>
    <property type="molecule type" value="Genomic_DNA"/>
</dbReference>
<evidence type="ECO:0000256" key="1">
    <source>
        <dbReference type="SAM" id="Phobius"/>
    </source>
</evidence>
<gene>
    <name evidence="2" type="ORF">E3O49_06770</name>
</gene>
<keyword evidence="1" id="KW-1133">Transmembrane helix</keyword>
<dbReference type="Proteomes" id="UP000297403">
    <property type="component" value="Unassembled WGS sequence"/>
</dbReference>
<evidence type="ECO:0000313" key="2">
    <source>
        <dbReference type="EMBL" id="TFC48907.1"/>
    </source>
</evidence>
<comment type="caution">
    <text evidence="2">The sequence shown here is derived from an EMBL/GenBank/DDBJ whole genome shotgun (WGS) entry which is preliminary data.</text>
</comment>
<feature type="transmembrane region" description="Helical" evidence="1">
    <location>
        <begin position="98"/>
        <end position="128"/>
    </location>
</feature>
<organism evidence="2 3">
    <name type="scientific">Cryobacterium shii</name>
    <dbReference type="NCBI Taxonomy" id="1259235"/>
    <lineage>
        <taxon>Bacteria</taxon>
        <taxon>Bacillati</taxon>
        <taxon>Actinomycetota</taxon>
        <taxon>Actinomycetes</taxon>
        <taxon>Micrococcales</taxon>
        <taxon>Microbacteriaceae</taxon>
        <taxon>Cryobacterium</taxon>
    </lineage>
</organism>
<feature type="transmembrane region" description="Helical" evidence="1">
    <location>
        <begin position="57"/>
        <end position="77"/>
    </location>
</feature>
<keyword evidence="1" id="KW-0812">Transmembrane</keyword>
<proteinExistence type="predicted"/>
<feature type="transmembrane region" description="Helical" evidence="1">
    <location>
        <begin position="206"/>
        <end position="228"/>
    </location>
</feature>
<feature type="transmembrane region" description="Helical" evidence="1">
    <location>
        <begin position="20"/>
        <end position="37"/>
    </location>
</feature>
<evidence type="ECO:0000313" key="3">
    <source>
        <dbReference type="Proteomes" id="UP000297403"/>
    </source>
</evidence>
<keyword evidence="3" id="KW-1185">Reference proteome</keyword>
<dbReference type="RefSeq" id="WP_134451209.1">
    <property type="nucleotide sequence ID" value="NZ_SOFY01000031.1"/>
</dbReference>
<protein>
    <submittedName>
        <fullName evidence="2">Uncharacterized protein</fullName>
    </submittedName>
</protein>
<keyword evidence="1" id="KW-0472">Membrane</keyword>
<sequence>MNASWFRLVWLGLMQWSRWYVILFVVIVLSVPIVNFLDGFSTTAYRDNLDVYADMLNSPLTLVFPLAAVFVGCTRFYQEVGNRYISNVRMRVNIRSYISAKHFGSVAATFAVFFLFAFIPFVFSFYLWPALGNPSVDPSVYGMTVGEAQLDSLQRLTFSALLGSGTVVYGVVYAAWVGAVAAIYVSLGFAALILMRNRVLAMAVPFLVYFVQTIAAALLGFPQVALMYAVFPFGLQQFSAVWAIAPTAAILLVCVVGWIGIHRRMLDLETLT</sequence>
<reference evidence="2 3" key="1">
    <citation type="submission" date="2019-03" db="EMBL/GenBank/DDBJ databases">
        <title>Genomics of glacier-inhabiting Cryobacterium strains.</title>
        <authorList>
            <person name="Liu Q."/>
            <person name="Xin Y.-H."/>
        </authorList>
    </citation>
    <scope>NUCLEOTIDE SEQUENCE [LARGE SCALE GENOMIC DNA]</scope>
    <source>
        <strain evidence="3">TMT1-22</strain>
    </source>
</reference>
<feature type="transmembrane region" description="Helical" evidence="1">
    <location>
        <begin position="240"/>
        <end position="261"/>
    </location>
</feature>